<dbReference type="PROSITE" id="PS50014">
    <property type="entry name" value="BROMODOMAIN_2"/>
    <property type="match status" value="1"/>
</dbReference>
<dbReference type="InterPro" id="IPR034732">
    <property type="entry name" value="EPHD"/>
</dbReference>
<feature type="compositionally biased region" description="Pro residues" evidence="8">
    <location>
        <begin position="1328"/>
        <end position="1341"/>
    </location>
</feature>
<feature type="compositionally biased region" description="Pro residues" evidence="8">
    <location>
        <begin position="1364"/>
        <end position="1376"/>
    </location>
</feature>
<keyword evidence="3 7" id="KW-0863">Zinc-finger</keyword>
<proteinExistence type="predicted"/>
<keyword evidence="1" id="KW-0479">Metal-binding</keyword>
<feature type="compositionally biased region" description="Acidic residues" evidence="8">
    <location>
        <begin position="1494"/>
        <end position="1511"/>
    </location>
</feature>
<dbReference type="Gene3D" id="1.20.920.10">
    <property type="entry name" value="Bromodomain-like"/>
    <property type="match status" value="1"/>
</dbReference>
<dbReference type="SMART" id="SM00297">
    <property type="entry name" value="BROMO"/>
    <property type="match status" value="1"/>
</dbReference>
<feature type="compositionally biased region" description="Low complexity" evidence="8">
    <location>
        <begin position="1342"/>
        <end position="1363"/>
    </location>
</feature>
<feature type="region of interest" description="Disordered" evidence="8">
    <location>
        <begin position="1667"/>
        <end position="1727"/>
    </location>
</feature>
<dbReference type="SUPFAM" id="SSF63748">
    <property type="entry name" value="Tudor/PWWP/MBT"/>
    <property type="match status" value="1"/>
</dbReference>
<dbReference type="SUPFAM" id="SSF57903">
    <property type="entry name" value="FYVE/PHD zinc finger"/>
    <property type="match status" value="1"/>
</dbReference>
<feature type="compositionally biased region" description="Basic and acidic residues" evidence="8">
    <location>
        <begin position="1224"/>
        <end position="1233"/>
    </location>
</feature>
<dbReference type="InterPro" id="IPR001965">
    <property type="entry name" value="Znf_PHD"/>
</dbReference>
<dbReference type="InterPro" id="IPR019542">
    <property type="entry name" value="Enhancer_polycomb-like_N"/>
</dbReference>
<keyword evidence="5 6" id="KW-0103">Bromodomain</keyword>
<evidence type="ECO:0000256" key="5">
    <source>
        <dbReference type="ARBA" id="ARBA00023117"/>
    </source>
</evidence>
<dbReference type="InterPro" id="IPR050701">
    <property type="entry name" value="Histone_Mod_Regulator"/>
</dbReference>
<evidence type="ECO:0000313" key="12">
    <source>
        <dbReference type="EMBL" id="VWP00090.1"/>
    </source>
</evidence>
<organism evidence="12">
    <name type="scientific">Ganoderma boninense</name>
    <dbReference type="NCBI Taxonomy" id="34458"/>
    <lineage>
        <taxon>Eukaryota</taxon>
        <taxon>Fungi</taxon>
        <taxon>Dikarya</taxon>
        <taxon>Basidiomycota</taxon>
        <taxon>Agaricomycotina</taxon>
        <taxon>Agaricomycetes</taxon>
        <taxon>Polyporales</taxon>
        <taxon>Polyporaceae</taxon>
        <taxon>Ganoderma</taxon>
    </lineage>
</organism>
<feature type="region of interest" description="Disordered" evidence="8">
    <location>
        <begin position="300"/>
        <end position="328"/>
    </location>
</feature>
<dbReference type="GO" id="GO:0006357">
    <property type="term" value="P:regulation of transcription by RNA polymerase II"/>
    <property type="evidence" value="ECO:0007669"/>
    <property type="project" value="TreeGrafter"/>
</dbReference>
<dbReference type="PRINTS" id="PR00503">
    <property type="entry name" value="BROMODOMAIN"/>
</dbReference>
<evidence type="ECO:0000256" key="7">
    <source>
        <dbReference type="PROSITE-ProRule" id="PRU00146"/>
    </source>
</evidence>
<dbReference type="InterPro" id="IPR036427">
    <property type="entry name" value="Bromodomain-like_sf"/>
</dbReference>
<evidence type="ECO:0000259" key="11">
    <source>
        <dbReference type="PROSITE" id="PS51805"/>
    </source>
</evidence>
<evidence type="ECO:0000259" key="9">
    <source>
        <dbReference type="PROSITE" id="PS50014"/>
    </source>
</evidence>
<dbReference type="InterPro" id="IPR011011">
    <property type="entry name" value="Znf_FYVE_PHD"/>
</dbReference>
<feature type="compositionally biased region" description="Low complexity" evidence="8">
    <location>
        <begin position="1403"/>
        <end position="1417"/>
    </location>
</feature>
<protein>
    <submittedName>
        <fullName evidence="12">Guanine nucleotide-binding protein subunit beta-like protein (Cytoplasmic antigenic protein 1)</fullName>
    </submittedName>
</protein>
<feature type="compositionally biased region" description="Low complexity" evidence="8">
    <location>
        <begin position="877"/>
        <end position="889"/>
    </location>
</feature>
<evidence type="ECO:0000256" key="6">
    <source>
        <dbReference type="PROSITE-ProRule" id="PRU00035"/>
    </source>
</evidence>
<gene>
    <name evidence="12" type="primary">P83774</name>
</gene>
<feature type="compositionally biased region" description="Basic and acidic residues" evidence="8">
    <location>
        <begin position="1260"/>
        <end position="1293"/>
    </location>
</feature>
<feature type="compositionally biased region" description="Low complexity" evidence="8">
    <location>
        <begin position="715"/>
        <end position="737"/>
    </location>
</feature>
<dbReference type="GO" id="GO:0008270">
    <property type="term" value="F:zinc ion binding"/>
    <property type="evidence" value="ECO:0007669"/>
    <property type="project" value="UniProtKB-KW"/>
</dbReference>
<reference evidence="12" key="1">
    <citation type="submission" date="2019-10" db="EMBL/GenBank/DDBJ databases">
        <authorList>
            <person name="Nor Muhammad N."/>
        </authorList>
    </citation>
    <scope>NUCLEOTIDE SEQUENCE</scope>
</reference>
<dbReference type="EMBL" id="LR728154">
    <property type="protein sequence ID" value="VWP00090.1"/>
    <property type="molecule type" value="Genomic_DNA"/>
</dbReference>
<evidence type="ECO:0000259" key="10">
    <source>
        <dbReference type="PROSITE" id="PS50016"/>
    </source>
</evidence>
<dbReference type="Pfam" id="PF10513">
    <property type="entry name" value="EPL1"/>
    <property type="match status" value="1"/>
</dbReference>
<dbReference type="SMART" id="SM00249">
    <property type="entry name" value="PHD"/>
    <property type="match status" value="2"/>
</dbReference>
<feature type="compositionally biased region" description="Pro residues" evidence="8">
    <location>
        <begin position="1213"/>
        <end position="1223"/>
    </location>
</feature>
<feature type="compositionally biased region" description="Pro residues" evidence="8">
    <location>
        <begin position="959"/>
        <end position="985"/>
    </location>
</feature>
<feature type="compositionally biased region" description="Low complexity" evidence="8">
    <location>
        <begin position="900"/>
        <end position="910"/>
    </location>
</feature>
<feature type="compositionally biased region" description="Basic and acidic residues" evidence="8">
    <location>
        <begin position="1455"/>
        <end position="1467"/>
    </location>
</feature>
<dbReference type="SUPFAM" id="SSF47370">
    <property type="entry name" value="Bromodomain"/>
    <property type="match status" value="1"/>
</dbReference>
<feature type="compositionally biased region" description="Basic and acidic residues" evidence="8">
    <location>
        <begin position="1534"/>
        <end position="1546"/>
    </location>
</feature>
<feature type="compositionally biased region" description="Low complexity" evidence="8">
    <location>
        <begin position="1468"/>
        <end position="1493"/>
    </location>
</feature>
<feature type="region of interest" description="Disordered" evidence="8">
    <location>
        <begin position="660"/>
        <end position="785"/>
    </location>
</feature>
<dbReference type="CDD" id="cd04369">
    <property type="entry name" value="Bromodomain"/>
    <property type="match status" value="1"/>
</dbReference>
<feature type="compositionally biased region" description="Low complexity" evidence="8">
    <location>
        <begin position="918"/>
        <end position="941"/>
    </location>
</feature>
<feature type="domain" description="Bromo" evidence="9">
    <location>
        <begin position="463"/>
        <end position="533"/>
    </location>
</feature>
<keyword evidence="4" id="KW-0862">Zinc</keyword>
<feature type="region of interest" description="Disordered" evidence="8">
    <location>
        <begin position="850"/>
        <end position="1546"/>
    </location>
</feature>
<dbReference type="PROSITE" id="PS51805">
    <property type="entry name" value="EPHD"/>
    <property type="match status" value="1"/>
</dbReference>
<dbReference type="InterPro" id="IPR001487">
    <property type="entry name" value="Bromodomain"/>
</dbReference>
<feature type="compositionally biased region" description="Basic and acidic residues" evidence="8">
    <location>
        <begin position="1379"/>
        <end position="1391"/>
    </location>
</feature>
<dbReference type="Gene3D" id="3.30.40.10">
    <property type="entry name" value="Zinc/RING finger domain, C3HC4 (zinc finger)"/>
    <property type="match status" value="2"/>
</dbReference>
<dbReference type="Pfam" id="PF00439">
    <property type="entry name" value="Bromodomain"/>
    <property type="match status" value="1"/>
</dbReference>
<dbReference type="PROSITE" id="PS50016">
    <property type="entry name" value="ZF_PHD_2"/>
    <property type="match status" value="1"/>
</dbReference>
<evidence type="ECO:0000256" key="1">
    <source>
        <dbReference type="ARBA" id="ARBA00022723"/>
    </source>
</evidence>
<dbReference type="GO" id="GO:0006325">
    <property type="term" value="P:chromatin organization"/>
    <property type="evidence" value="ECO:0007669"/>
    <property type="project" value="UniProtKB-ARBA"/>
</dbReference>
<feature type="compositionally biased region" description="Acidic residues" evidence="8">
    <location>
        <begin position="1138"/>
        <end position="1150"/>
    </location>
</feature>
<evidence type="ECO:0000256" key="2">
    <source>
        <dbReference type="ARBA" id="ARBA00022737"/>
    </source>
</evidence>
<dbReference type="PANTHER" id="PTHR13793">
    <property type="entry name" value="PHD FINGER PROTEINS"/>
    <property type="match status" value="1"/>
</dbReference>
<accession>A0A5K1K397</accession>
<feature type="region of interest" description="Disordered" evidence="8">
    <location>
        <begin position="805"/>
        <end position="828"/>
    </location>
</feature>
<dbReference type="Pfam" id="PF00628">
    <property type="entry name" value="PHD"/>
    <property type="match status" value="1"/>
</dbReference>
<dbReference type="InterPro" id="IPR019787">
    <property type="entry name" value="Znf_PHD-finger"/>
</dbReference>
<evidence type="ECO:0000256" key="4">
    <source>
        <dbReference type="ARBA" id="ARBA00022833"/>
    </source>
</evidence>
<feature type="compositionally biased region" description="Basic and acidic residues" evidence="8">
    <location>
        <begin position="665"/>
        <end position="697"/>
    </location>
</feature>
<feature type="compositionally biased region" description="Acidic residues" evidence="8">
    <location>
        <begin position="1198"/>
        <end position="1208"/>
    </location>
</feature>
<dbReference type="Gene3D" id="2.30.30.140">
    <property type="match status" value="1"/>
</dbReference>
<name>A0A5K1K397_9APHY</name>
<feature type="region of interest" description="Disordered" evidence="8">
    <location>
        <begin position="555"/>
        <end position="574"/>
    </location>
</feature>
<feature type="domain" description="PHD-type" evidence="11">
    <location>
        <begin position="172"/>
        <end position="286"/>
    </location>
</feature>
<dbReference type="InterPro" id="IPR013083">
    <property type="entry name" value="Znf_RING/FYVE/PHD"/>
</dbReference>
<feature type="compositionally biased region" description="Basic and acidic residues" evidence="8">
    <location>
        <begin position="1008"/>
        <end position="1021"/>
    </location>
</feature>
<dbReference type="PANTHER" id="PTHR13793:SF107">
    <property type="entry name" value="BROMODOMAIN-CONTAINING PROTEIN HOMOLOG"/>
    <property type="match status" value="1"/>
</dbReference>
<dbReference type="CDD" id="cd15492">
    <property type="entry name" value="PHD_BRPF_JADE_like"/>
    <property type="match status" value="1"/>
</dbReference>
<feature type="domain" description="PHD-type" evidence="10">
    <location>
        <begin position="130"/>
        <end position="181"/>
    </location>
</feature>
<sequence>MARGVASPAPNALPKVSFVKITDDPTQQAAGVADQVARSYGYNGPSVFQQEKHYIRYIEPLESDLAVQVEYDMDEQDQEWVDALNGERKAQQLDKVSYETFEIVMDRLEKEWFDLTKNIPKSDIALPSEDSTCAICDDSEGENANAIVFCDGCNLAVHQDCYGVPYIPEGSGSSCILCPKEGGAFKQTVSGDWVHLLCAIWVPETAVANEVFMEPITGVEKISKQRWKLRCSVCDEKHGACIQCTKSSCFTAFHATCARKEKFLMPMKASQGSEAPVLACYCEKHLPPEQLRVREAAIEADSDEGDEMEGHHQTPKSSKSARAYNKTYKPGPPLVPRIIVNRILHYISRIQVRHKQDFVHLVCRYWSLKREARRGAPLLKRLHLEPWTALSGSKQQTDQEKAVKLDLMKGLRDDLERMRTIAEVVRLRERVKQAQSEAVQDVLLHFLFPHEGPLRLAFQRITAHDRQNGYFKTPVNKMEVPDYYDVIKDPMCWDMIDQKLDRHEYLDLAEFKRDINLVLDNATTYNEPSTPYYKTAVRIRNAAQALLAELDGLVHHHPPAPVPNAEPPADGGKVEEVDCQPEQLGTDISMPPIGDLEPPLEVLDLLMSEEAVRNDTNLVLTSTPIESLLQFELPLIRPPAPPPPPVKEFVSNPVLHERMRRKREKEREMEMEREKEREMEREKEREKGKRPKYDRSAAIKRKREERHAALDASPGFRSTRTRAGAAAAAAFEAEVVSTPETPDESAVAGDQPMAEAGPSATPTRPRRQRKSTALPTSDMPPTVDDVDNWQSFKMFEVGWILPPEQKRRGRIGTERGPVPPPRKRAKTSKITFDELYNVTLIDLFPCPEHDKSRLSEVSAAATDEQAVHPLTKEGSQEPEPSEASIPASSEPREAAQFETPEPALPDASPSEPLPSEPPSFEVPDVVMAEPSASAPPERSASPSPPEVDPGLAQQASSPPASPPPASPPPASPPPVSLPPPSPAPSEPTLLDARHVPQPSPPPSSFRQSEADHSPAPEHNDLPEPPTAGVPGASFDDVDEDIEIDVVTVSSPALPPSVPELGVPELPEESMSPGSPGRKPEPETVPEVKSQTAPELESVPEPEPVPEHVLDSVPVTSPSSPHNVVEEATQDESRKSPEMPEEIPEVLEESPEVVKENPEVPEESPEVPKDIFEALEEAMDVDTREEPPSRPAKRKAPEPDPDETEDEFIDASHPPKPPTPSPPPEPRRKQEPPHAETPSVGEPERMEIDVDGPAPVEIPEPELKPEPEHIEVDEPEHLDVGGPEHIHVDEPERIELDEEEQHEETQAAPVEAASPRFPTPERAASIRPSPAPMRPASMPPAAEPRAPSSVAEAPAAPSPMAEPSAPSPAPPAQPEPSPGEGREQEHGPEAHPKFAAPQEEVQEEMPPADTAAAAAAEETQPEPQPEEEEEDTRPVKIIWIDVIDTPAIRREKAKQKRLEREARKRAEEAAAAAALAPEASGSGSSVAEAAAAMDVDSDLTDLDEDVTEDDENVPAPPAPPARVDAPEEDGAAGAGHDRLGGGREARRRDASVGEVRLASFSPSFPFWPAVVFEEDSPEVPKNVLLTAPANRGNAVALVRFYEKKTARRSNAWAWVKVANMRYLGEDSALDAAMLAPTSKYQKWRTAYKRTECRNAFQDALAEMEGEDEALANALGEPASRGQPRSAAKPQLQAADAPGGDPPHLVGEQSPTAVEVAMGSADSPMTEVE</sequence>
<dbReference type="Pfam" id="PF13832">
    <property type="entry name" value="zf-HC5HC2H_2"/>
    <property type="match status" value="1"/>
</dbReference>
<evidence type="ECO:0000256" key="3">
    <source>
        <dbReference type="ARBA" id="ARBA00022771"/>
    </source>
</evidence>
<keyword evidence="2" id="KW-0677">Repeat</keyword>
<evidence type="ECO:0000256" key="8">
    <source>
        <dbReference type="SAM" id="MobiDB-lite"/>
    </source>
</evidence>